<dbReference type="EMBL" id="OIVN01000358">
    <property type="protein sequence ID" value="SPC78960.1"/>
    <property type="molecule type" value="Genomic_DNA"/>
</dbReference>
<reference evidence="2" key="1">
    <citation type="submission" date="2018-02" db="EMBL/GenBank/DDBJ databases">
        <authorList>
            <person name="Cohen D.B."/>
            <person name="Kent A.D."/>
        </authorList>
    </citation>
    <scope>NUCLEOTIDE SEQUENCE</scope>
</reference>
<gene>
    <name evidence="2" type="ORF">FSB_LOCUS6842</name>
</gene>
<proteinExistence type="predicted"/>
<keyword evidence="1" id="KW-0175">Coiled coil</keyword>
<name>A0A2N9EW80_FAGSY</name>
<dbReference type="PANTHER" id="PTHR31245">
    <property type="entry name" value="UBIQUITIN SYSTEM COMPONENT CUE PROTEIN"/>
    <property type="match status" value="1"/>
</dbReference>
<evidence type="ECO:0000313" key="2">
    <source>
        <dbReference type="EMBL" id="SPC78960.1"/>
    </source>
</evidence>
<dbReference type="AlphaFoldDB" id="A0A2N9EW80"/>
<feature type="coiled-coil region" evidence="1">
    <location>
        <begin position="103"/>
        <end position="165"/>
    </location>
</feature>
<dbReference type="PANTHER" id="PTHR31245:SF20">
    <property type="entry name" value="F18B13.13 PROTEIN"/>
    <property type="match status" value="1"/>
</dbReference>
<organism evidence="2">
    <name type="scientific">Fagus sylvatica</name>
    <name type="common">Beechnut</name>
    <dbReference type="NCBI Taxonomy" id="28930"/>
    <lineage>
        <taxon>Eukaryota</taxon>
        <taxon>Viridiplantae</taxon>
        <taxon>Streptophyta</taxon>
        <taxon>Embryophyta</taxon>
        <taxon>Tracheophyta</taxon>
        <taxon>Spermatophyta</taxon>
        <taxon>Magnoliopsida</taxon>
        <taxon>eudicotyledons</taxon>
        <taxon>Gunneridae</taxon>
        <taxon>Pentapetalae</taxon>
        <taxon>rosids</taxon>
        <taxon>fabids</taxon>
        <taxon>Fagales</taxon>
        <taxon>Fagaceae</taxon>
        <taxon>Fagus</taxon>
    </lineage>
</organism>
<accession>A0A2N9EW80</accession>
<protein>
    <submittedName>
        <fullName evidence="2">Uncharacterized protein</fullName>
    </submittedName>
</protein>
<sequence>MAICGVKRNFEENFYSPSPVCKKGCFSSSSSFEYYKPIENPDELSFELESAKEKSDANNQVPNSNDVVEWSDLLIKKLTAVASMDDAKVCTKQVLEGFERSIKIDIQKEIMLLNEQVEGLRKENSILKRAVVVQHEERNIKERELQDLKELVPQYKEKLTTLELNNYSLSMHLNQALQNTSIPGHFNPHVF</sequence>
<evidence type="ECO:0000256" key="1">
    <source>
        <dbReference type="SAM" id="Coils"/>
    </source>
</evidence>